<feature type="coiled-coil region" evidence="4">
    <location>
        <begin position="5"/>
        <end position="32"/>
    </location>
</feature>
<gene>
    <name evidence="6" type="ORF">MEDL_53637</name>
</gene>
<evidence type="ECO:0000259" key="5">
    <source>
        <dbReference type="PROSITE" id="PS50871"/>
    </source>
</evidence>
<dbReference type="InterPro" id="IPR008983">
    <property type="entry name" value="Tumour_necrosis_fac-like_dom"/>
</dbReference>
<dbReference type="SUPFAM" id="SSF49842">
    <property type="entry name" value="TNF-like"/>
    <property type="match status" value="1"/>
</dbReference>
<name>A0A8S3U739_MYTED</name>
<sequence length="244" mass="27263">MASLLRKQNERIRNLENIVNIQKEEINVLTDEFSIVKIQNHEKEYEIVKMKETISKLLQKCNDQKACNSVDTNEGKDDKMAIVERHNIGKRQLDSVDGTPTPTPTRSTAFYAHMSQNEINAGKHRTLIFDVIKTNINNDYSPFSGIFTVPFDGVYVFTLSLRIETGTNGAFEIVKNADVQGSAIGVIHSDSGHDIQLQVSETIVISATKGDKVFVRTHSQYGHTGYILADGNGRSMFAGWSILN</sequence>
<dbReference type="InterPro" id="IPR001073">
    <property type="entry name" value="C1q_dom"/>
</dbReference>
<evidence type="ECO:0000256" key="3">
    <source>
        <dbReference type="ARBA" id="ARBA00022729"/>
    </source>
</evidence>
<dbReference type="InterPro" id="IPR050822">
    <property type="entry name" value="Cerebellin_Synaptic_Org"/>
</dbReference>
<evidence type="ECO:0000256" key="2">
    <source>
        <dbReference type="ARBA" id="ARBA00022525"/>
    </source>
</evidence>
<comment type="subcellular location">
    <subcellularLocation>
        <location evidence="1">Secreted</location>
    </subcellularLocation>
</comment>
<keyword evidence="4" id="KW-0175">Coiled coil</keyword>
<dbReference type="Pfam" id="PF00386">
    <property type="entry name" value="C1q"/>
    <property type="match status" value="1"/>
</dbReference>
<evidence type="ECO:0000256" key="1">
    <source>
        <dbReference type="ARBA" id="ARBA00004613"/>
    </source>
</evidence>
<keyword evidence="2" id="KW-0964">Secreted</keyword>
<reference evidence="6" key="1">
    <citation type="submission" date="2021-03" db="EMBL/GenBank/DDBJ databases">
        <authorList>
            <person name="Bekaert M."/>
        </authorList>
    </citation>
    <scope>NUCLEOTIDE SEQUENCE</scope>
</reference>
<dbReference type="GO" id="GO:0005576">
    <property type="term" value="C:extracellular region"/>
    <property type="evidence" value="ECO:0007669"/>
    <property type="project" value="UniProtKB-SubCell"/>
</dbReference>
<keyword evidence="7" id="KW-1185">Reference proteome</keyword>
<dbReference type="OrthoDB" id="6151356at2759"/>
<protein>
    <submittedName>
        <fullName evidence="6">C1QL</fullName>
    </submittedName>
</protein>
<evidence type="ECO:0000313" key="7">
    <source>
        <dbReference type="Proteomes" id="UP000683360"/>
    </source>
</evidence>
<dbReference type="Gene3D" id="2.60.120.40">
    <property type="match status" value="1"/>
</dbReference>
<keyword evidence="3" id="KW-0732">Signal</keyword>
<evidence type="ECO:0000313" key="6">
    <source>
        <dbReference type="EMBL" id="CAG2241420.1"/>
    </source>
</evidence>
<dbReference type="PANTHER" id="PTHR22923:SF116">
    <property type="entry name" value="C1Q DOMAIN-CONTAINING PROTEIN"/>
    <property type="match status" value="1"/>
</dbReference>
<dbReference type="Proteomes" id="UP000683360">
    <property type="component" value="Unassembled WGS sequence"/>
</dbReference>
<accession>A0A8S3U739</accession>
<proteinExistence type="predicted"/>
<dbReference type="PROSITE" id="PS50871">
    <property type="entry name" value="C1Q"/>
    <property type="match status" value="1"/>
</dbReference>
<dbReference type="EMBL" id="CAJPWZ010002586">
    <property type="protein sequence ID" value="CAG2241420.1"/>
    <property type="molecule type" value="Genomic_DNA"/>
</dbReference>
<dbReference type="PANTHER" id="PTHR22923">
    <property type="entry name" value="CEREBELLIN-RELATED"/>
    <property type="match status" value="1"/>
</dbReference>
<comment type="caution">
    <text evidence="6">The sequence shown here is derived from an EMBL/GenBank/DDBJ whole genome shotgun (WGS) entry which is preliminary data.</text>
</comment>
<feature type="domain" description="C1q" evidence="5">
    <location>
        <begin position="103"/>
        <end position="244"/>
    </location>
</feature>
<dbReference type="SMART" id="SM00110">
    <property type="entry name" value="C1Q"/>
    <property type="match status" value="1"/>
</dbReference>
<dbReference type="PRINTS" id="PR00007">
    <property type="entry name" value="COMPLEMNTC1Q"/>
</dbReference>
<evidence type="ECO:0000256" key="4">
    <source>
        <dbReference type="SAM" id="Coils"/>
    </source>
</evidence>
<dbReference type="AlphaFoldDB" id="A0A8S3U739"/>
<organism evidence="6 7">
    <name type="scientific">Mytilus edulis</name>
    <name type="common">Blue mussel</name>
    <dbReference type="NCBI Taxonomy" id="6550"/>
    <lineage>
        <taxon>Eukaryota</taxon>
        <taxon>Metazoa</taxon>
        <taxon>Spiralia</taxon>
        <taxon>Lophotrochozoa</taxon>
        <taxon>Mollusca</taxon>
        <taxon>Bivalvia</taxon>
        <taxon>Autobranchia</taxon>
        <taxon>Pteriomorphia</taxon>
        <taxon>Mytilida</taxon>
        <taxon>Mytiloidea</taxon>
        <taxon>Mytilidae</taxon>
        <taxon>Mytilinae</taxon>
        <taxon>Mytilus</taxon>
    </lineage>
</organism>